<feature type="region of interest" description="Disordered" evidence="1">
    <location>
        <begin position="1"/>
        <end position="33"/>
    </location>
</feature>
<dbReference type="EMBL" id="JBJQND010000010">
    <property type="protein sequence ID" value="KAL3864956.1"/>
    <property type="molecule type" value="Genomic_DNA"/>
</dbReference>
<keyword evidence="3" id="KW-1185">Reference proteome</keyword>
<dbReference type="PANTHER" id="PTHR24104">
    <property type="entry name" value="E3 UBIQUITIN-PROTEIN LIGASE NHLRC1-RELATED"/>
    <property type="match status" value="1"/>
</dbReference>
<gene>
    <name evidence="2" type="ORF">ACJMK2_006597</name>
</gene>
<proteinExistence type="predicted"/>
<organism evidence="2 3">
    <name type="scientific">Sinanodonta woodiana</name>
    <name type="common">Chinese pond mussel</name>
    <name type="synonym">Anodonta woodiana</name>
    <dbReference type="NCBI Taxonomy" id="1069815"/>
    <lineage>
        <taxon>Eukaryota</taxon>
        <taxon>Metazoa</taxon>
        <taxon>Spiralia</taxon>
        <taxon>Lophotrochozoa</taxon>
        <taxon>Mollusca</taxon>
        <taxon>Bivalvia</taxon>
        <taxon>Autobranchia</taxon>
        <taxon>Heteroconchia</taxon>
        <taxon>Palaeoheterodonta</taxon>
        <taxon>Unionida</taxon>
        <taxon>Unionoidea</taxon>
        <taxon>Unionidae</taxon>
        <taxon>Unioninae</taxon>
        <taxon>Sinanodonta</taxon>
    </lineage>
</organism>
<dbReference type="InterPro" id="IPR050952">
    <property type="entry name" value="TRIM-NHL_E3_ligases"/>
</dbReference>
<evidence type="ECO:0000313" key="2">
    <source>
        <dbReference type="EMBL" id="KAL3864956.1"/>
    </source>
</evidence>
<dbReference type="Proteomes" id="UP001634394">
    <property type="component" value="Unassembled WGS sequence"/>
</dbReference>
<dbReference type="InterPro" id="IPR011042">
    <property type="entry name" value="6-blade_b-propeller_TolB-like"/>
</dbReference>
<protein>
    <submittedName>
        <fullName evidence="2">Uncharacterized protein</fullName>
    </submittedName>
</protein>
<dbReference type="Gene3D" id="2.120.10.30">
    <property type="entry name" value="TolB, C-terminal domain"/>
    <property type="match status" value="1"/>
</dbReference>
<comment type="caution">
    <text evidence="2">The sequence shown here is derived from an EMBL/GenBank/DDBJ whole genome shotgun (WGS) entry which is preliminary data.</text>
</comment>
<dbReference type="SUPFAM" id="SSF101898">
    <property type="entry name" value="NHL repeat"/>
    <property type="match status" value="1"/>
</dbReference>
<evidence type="ECO:0000313" key="3">
    <source>
        <dbReference type="Proteomes" id="UP001634394"/>
    </source>
</evidence>
<sequence>MSISPANKDLNVYKPDESLEMTPVKSRRGRSKNAVHALETNLTKSEDMNVSHLKSDERPRLLLKPPTTSKPDYTEGYDIPALFDKKENDKALILAELKTSVENPFEIEFYCIDHELFLNSKDCMSSHRYCKDVIPVLEWAKRKRETRELTKLEAVMEQYNSFGSLMSEERIEQRDLLEMKKTLLLEELFQCQEDTIAHLLTLQDHFVKNFDETHEANLNILHGQIKRTKLVHTGASAALKTIQTLMTQVGDRNEDYTKAKREVQLKCPVYEEILRRDFLTFKRLDYEMNYDPAYESITKEVQKLAYIAEVPQPSKLPSFLTQSKEVSFAKRQVKDLDRIFCKHPDDESDCCISGCCYLADGKIVLADWNNRCVKLLDKFFNVVSRLVLPQSPWDVTKIDDEKVAVTVPGEKSVFVLTYVKNLQIFGSFETRCECWGITFVDHKFVITCDPSSATPSLTFFSLDGKEIKCITNDKDGTPLFRCPNHVITNQIQTLIFVSDCGSNIVTCLNVEGEVKFRYRHNKLDYPTGMTTDCQENVYICGMNSHNIHVITGEGMFLRILLAKDNILHGPRSISFEINGERFIVSDISADNSNEIIQAKML</sequence>
<accession>A0ABD3VUZ2</accession>
<reference evidence="2 3" key="1">
    <citation type="submission" date="2024-11" db="EMBL/GenBank/DDBJ databases">
        <title>Chromosome-level genome assembly of the freshwater bivalve Anodonta woodiana.</title>
        <authorList>
            <person name="Chen X."/>
        </authorList>
    </citation>
    <scope>NUCLEOTIDE SEQUENCE [LARGE SCALE GENOMIC DNA]</scope>
    <source>
        <strain evidence="2">MN2024</strain>
        <tissue evidence="2">Gills</tissue>
    </source>
</reference>
<evidence type="ECO:0000256" key="1">
    <source>
        <dbReference type="SAM" id="MobiDB-lite"/>
    </source>
</evidence>
<dbReference type="PANTHER" id="PTHR24104:SF50">
    <property type="entry name" value="SMP-30_GLUCONOLACTONASE_LRE-LIKE REGION DOMAIN-CONTAINING PROTEIN"/>
    <property type="match status" value="1"/>
</dbReference>
<dbReference type="AlphaFoldDB" id="A0ABD3VUZ2"/>
<name>A0ABD3VUZ2_SINWO</name>